<dbReference type="EMBL" id="JASNFN010000005">
    <property type="protein sequence ID" value="MDP5182523.1"/>
    <property type="molecule type" value="Genomic_DNA"/>
</dbReference>
<dbReference type="Gene3D" id="3.40.830.10">
    <property type="entry name" value="LigB-like"/>
    <property type="match status" value="1"/>
</dbReference>
<evidence type="ECO:0000313" key="2">
    <source>
        <dbReference type="EMBL" id="MDP5182523.1"/>
    </source>
</evidence>
<organism evidence="2 3">
    <name type="scientific">Blastococcus carthaginiensis</name>
    <dbReference type="NCBI Taxonomy" id="3050034"/>
    <lineage>
        <taxon>Bacteria</taxon>
        <taxon>Bacillati</taxon>
        <taxon>Actinomycetota</taxon>
        <taxon>Actinomycetes</taxon>
        <taxon>Geodermatophilales</taxon>
        <taxon>Geodermatophilaceae</taxon>
        <taxon>Blastococcus</taxon>
    </lineage>
</organism>
<keyword evidence="3" id="KW-1185">Reference proteome</keyword>
<dbReference type="SUPFAM" id="SSF53213">
    <property type="entry name" value="LigB-like"/>
    <property type="match status" value="1"/>
</dbReference>
<dbReference type="RefSeq" id="WP_305999212.1">
    <property type="nucleotide sequence ID" value="NZ_JASNFN010000005.1"/>
</dbReference>
<name>A0ABT9IAC8_9ACTN</name>
<evidence type="ECO:0000259" key="1">
    <source>
        <dbReference type="Pfam" id="PF02900"/>
    </source>
</evidence>
<dbReference type="Proteomes" id="UP001233673">
    <property type="component" value="Unassembled WGS sequence"/>
</dbReference>
<dbReference type="Pfam" id="PF02900">
    <property type="entry name" value="LigB"/>
    <property type="match status" value="1"/>
</dbReference>
<gene>
    <name evidence="2" type="ORF">QOZ88_07710</name>
</gene>
<dbReference type="CDD" id="cd07359">
    <property type="entry name" value="PCA_45_Doxase_B_like"/>
    <property type="match status" value="1"/>
</dbReference>
<sequence>MARIVLGIAASHSTLMNTHWEQVEHKDRAEAFRDALSEARDAIAAARPDVAIVIGSNHFRGFWLDLIPSFTLGVDEVVAAGEAGTPKGPQLADPPFAQALAEHLVEAGTEVAISARMQIDHGQSHAIQYLLRDLPVPVVPLVINVFATPLPKVSRCVELGRQIAAAIAGMPDDKRVVVIASGGLSHQLPWPSRWQDPEGADEEFLVDAWRNGRGEWERFDARRREIITSARPTIFPDFDHQFLAELEAGELEKYAHWTTTDIENAAGNGGQELRTWLTMVAALDFAPGRTLAYAPMPEWLTGMGVAMIVPGTGE</sequence>
<accession>A0ABT9IAC8</accession>
<feature type="domain" description="Extradiol ring-cleavage dioxygenase class III enzyme subunit B" evidence="1">
    <location>
        <begin position="9"/>
        <end position="302"/>
    </location>
</feature>
<evidence type="ECO:0000313" key="3">
    <source>
        <dbReference type="Proteomes" id="UP001233673"/>
    </source>
</evidence>
<protein>
    <recommendedName>
        <fullName evidence="1">Extradiol ring-cleavage dioxygenase class III enzyme subunit B domain-containing protein</fullName>
    </recommendedName>
</protein>
<comment type="caution">
    <text evidence="2">The sequence shown here is derived from an EMBL/GenBank/DDBJ whole genome shotgun (WGS) entry which is preliminary data.</text>
</comment>
<dbReference type="InterPro" id="IPR004183">
    <property type="entry name" value="Xdiol_dOase_suB"/>
</dbReference>
<proteinExistence type="predicted"/>
<reference evidence="3" key="1">
    <citation type="submission" date="2023-05" db="EMBL/GenBank/DDBJ databases">
        <title>Draft genome of Pseudofrankia sp. BMG5.37.</title>
        <authorList>
            <person name="Gtari M."/>
            <person name="Ghodhbane F."/>
            <person name="Sbissi I."/>
        </authorList>
    </citation>
    <scope>NUCLEOTIDE SEQUENCE [LARGE SCALE GENOMIC DNA]</scope>
    <source>
        <strain evidence="3">BMG 814</strain>
    </source>
</reference>